<keyword evidence="3" id="KW-1185">Reference proteome</keyword>
<dbReference type="Proteomes" id="UP000650511">
    <property type="component" value="Unassembled WGS sequence"/>
</dbReference>
<feature type="compositionally biased region" description="Polar residues" evidence="1">
    <location>
        <begin position="19"/>
        <end position="33"/>
    </location>
</feature>
<name>A0A8J3EW86_9ACTN</name>
<dbReference type="EMBL" id="BMHA01000001">
    <property type="protein sequence ID" value="GGI02998.1"/>
    <property type="molecule type" value="Genomic_DNA"/>
</dbReference>
<evidence type="ECO:0000256" key="1">
    <source>
        <dbReference type="SAM" id="MobiDB-lite"/>
    </source>
</evidence>
<organism evidence="2 3">
    <name type="scientific">Egicoccus halophilus</name>
    <dbReference type="NCBI Taxonomy" id="1670830"/>
    <lineage>
        <taxon>Bacteria</taxon>
        <taxon>Bacillati</taxon>
        <taxon>Actinomycetota</taxon>
        <taxon>Nitriliruptoria</taxon>
        <taxon>Egicoccales</taxon>
        <taxon>Egicoccaceae</taxon>
        <taxon>Egicoccus</taxon>
    </lineage>
</organism>
<proteinExistence type="predicted"/>
<comment type="caution">
    <text evidence="2">The sequence shown here is derived from an EMBL/GenBank/DDBJ whole genome shotgun (WGS) entry which is preliminary data.</text>
</comment>
<protein>
    <submittedName>
        <fullName evidence="2">Uncharacterized protein</fullName>
    </submittedName>
</protein>
<reference evidence="2" key="1">
    <citation type="journal article" date="2014" name="Int. J. Syst. Evol. Microbiol.">
        <title>Complete genome sequence of Corynebacterium casei LMG S-19264T (=DSM 44701T), isolated from a smear-ripened cheese.</title>
        <authorList>
            <consortium name="US DOE Joint Genome Institute (JGI-PGF)"/>
            <person name="Walter F."/>
            <person name="Albersmeier A."/>
            <person name="Kalinowski J."/>
            <person name="Ruckert C."/>
        </authorList>
    </citation>
    <scope>NUCLEOTIDE SEQUENCE</scope>
    <source>
        <strain evidence="2">CGMCC 1.14988</strain>
    </source>
</reference>
<gene>
    <name evidence="2" type="ORF">GCM10011354_02270</name>
</gene>
<dbReference type="AlphaFoldDB" id="A0A8J3EW86"/>
<accession>A0A8J3EW86</accession>
<reference evidence="2" key="2">
    <citation type="submission" date="2020-09" db="EMBL/GenBank/DDBJ databases">
        <authorList>
            <person name="Sun Q."/>
            <person name="Zhou Y."/>
        </authorList>
    </citation>
    <scope>NUCLEOTIDE SEQUENCE</scope>
    <source>
        <strain evidence="2">CGMCC 1.14988</strain>
    </source>
</reference>
<sequence length="138" mass="14770">MAGGDGDTPAGTYLRFSAATPSSWSSAHNGPTSETEDRMAQNLWMLDGDEHAVAVSDQTQPGDFVVRRAGDLVEVGEIDDGEEPRIAWFGEVDAAVLPAMDEVETAEDRPGPLQRIREDGDLRAAIEGIETAERTRGG</sequence>
<evidence type="ECO:0000313" key="3">
    <source>
        <dbReference type="Proteomes" id="UP000650511"/>
    </source>
</evidence>
<evidence type="ECO:0000313" key="2">
    <source>
        <dbReference type="EMBL" id="GGI02998.1"/>
    </source>
</evidence>
<feature type="region of interest" description="Disordered" evidence="1">
    <location>
        <begin position="1"/>
        <end position="38"/>
    </location>
</feature>